<keyword evidence="3 6" id="KW-0472">Membrane</keyword>
<evidence type="ECO:0000313" key="8">
    <source>
        <dbReference type="EMBL" id="KAJ1211755.1"/>
    </source>
</evidence>
<keyword evidence="6" id="KW-0812">Transmembrane</keyword>
<protein>
    <recommendedName>
        <fullName evidence="7">Ig-like domain-containing protein</fullName>
    </recommendedName>
</protein>
<accession>A0AAV7WHK3</accession>
<feature type="compositionally biased region" description="Polar residues" evidence="5">
    <location>
        <begin position="420"/>
        <end position="437"/>
    </location>
</feature>
<dbReference type="Gene3D" id="2.60.40.10">
    <property type="entry name" value="Immunoglobulins"/>
    <property type="match status" value="2"/>
</dbReference>
<proteinExistence type="predicted"/>
<evidence type="ECO:0000259" key="7">
    <source>
        <dbReference type="PROSITE" id="PS50835"/>
    </source>
</evidence>
<dbReference type="PANTHER" id="PTHR12080">
    <property type="entry name" value="SIGNALING LYMPHOCYTIC ACTIVATION MOLECULE"/>
    <property type="match status" value="1"/>
</dbReference>
<sequence>MLGAADATHPEPAEVQIYVGHGSDVLIPGAGTDLQGEGVLEWYVKKAGDQERQWILSYHYGTSEAEMSAKYEHRVHFSMKNASLKLLNLTHQDDGQYILELNSVDGQDKKHVLVRVIEPISEVKVMKILLSGDSGVRLMCEASGDVWNLTWWNNGWELMQDITREGNTSELVIKEMGPGSYNCVAWNPVSHLQTSYQIAQQSFVILYVLGLLIVALVFSLLYLLTQLFLYVRWKCCCQCTEQRVCVSQRAGFVCWFLFLVCALISAIVGQAAAVSYAFSVLNLLSLVVLMTCLITEIFSLSDWKCMKQNYHLKKENRHRSQGVLDKLLLILRLVALVSSWLTLLFYFIFDFRAYEKPAHFELTVSLAAVGPTALFIPICWCCRPNGPISRWLERPGKKQVTNESTEEVGVLPDKVPVGSATDSLVSHNRQLDNTSVP</sequence>
<dbReference type="InterPro" id="IPR015631">
    <property type="entry name" value="CD2/SLAM_rcpt"/>
</dbReference>
<dbReference type="InterPro" id="IPR007110">
    <property type="entry name" value="Ig-like_dom"/>
</dbReference>
<keyword evidence="6" id="KW-1133">Transmembrane helix</keyword>
<comment type="caution">
    <text evidence="8">The sequence shown here is derived from an EMBL/GenBank/DDBJ whole genome shotgun (WGS) entry which is preliminary data.</text>
</comment>
<evidence type="ECO:0000313" key="9">
    <source>
        <dbReference type="Proteomes" id="UP001066276"/>
    </source>
</evidence>
<keyword evidence="2" id="KW-0732">Signal</keyword>
<dbReference type="PROSITE" id="PS50835">
    <property type="entry name" value="IG_LIKE"/>
    <property type="match status" value="1"/>
</dbReference>
<feature type="transmembrane region" description="Helical" evidence="6">
    <location>
        <begin position="284"/>
        <end position="306"/>
    </location>
</feature>
<name>A0AAV7WHK3_PLEWA</name>
<dbReference type="SUPFAM" id="SSF48726">
    <property type="entry name" value="Immunoglobulin"/>
    <property type="match status" value="2"/>
</dbReference>
<reference evidence="8" key="1">
    <citation type="journal article" date="2022" name="bioRxiv">
        <title>Sequencing and chromosome-scale assembly of the giantPleurodeles waltlgenome.</title>
        <authorList>
            <person name="Brown T."/>
            <person name="Elewa A."/>
            <person name="Iarovenko S."/>
            <person name="Subramanian E."/>
            <person name="Araus A.J."/>
            <person name="Petzold A."/>
            <person name="Susuki M."/>
            <person name="Suzuki K.-i.T."/>
            <person name="Hayashi T."/>
            <person name="Toyoda A."/>
            <person name="Oliveira C."/>
            <person name="Osipova E."/>
            <person name="Leigh N.D."/>
            <person name="Simon A."/>
            <person name="Yun M.H."/>
        </authorList>
    </citation>
    <scope>NUCLEOTIDE SEQUENCE</scope>
    <source>
        <strain evidence="8">20211129_DDA</strain>
        <tissue evidence="8">Liver</tissue>
    </source>
</reference>
<dbReference type="GO" id="GO:0016020">
    <property type="term" value="C:membrane"/>
    <property type="evidence" value="ECO:0007669"/>
    <property type="project" value="UniProtKB-SubCell"/>
</dbReference>
<feature type="region of interest" description="Disordered" evidence="5">
    <location>
        <begin position="413"/>
        <end position="437"/>
    </location>
</feature>
<feature type="transmembrane region" description="Helical" evidence="6">
    <location>
        <begin position="204"/>
        <end position="231"/>
    </location>
</feature>
<feature type="transmembrane region" description="Helical" evidence="6">
    <location>
        <begin position="360"/>
        <end position="382"/>
    </location>
</feature>
<dbReference type="AlphaFoldDB" id="A0AAV7WHK3"/>
<dbReference type="InterPro" id="IPR036179">
    <property type="entry name" value="Ig-like_dom_sf"/>
</dbReference>
<feature type="transmembrane region" description="Helical" evidence="6">
    <location>
        <begin position="252"/>
        <end position="278"/>
    </location>
</feature>
<gene>
    <name evidence="8" type="ORF">NDU88_007111</name>
</gene>
<dbReference type="Proteomes" id="UP001066276">
    <property type="component" value="Chromosome 1_2"/>
</dbReference>
<feature type="transmembrane region" description="Helical" evidence="6">
    <location>
        <begin position="327"/>
        <end position="348"/>
    </location>
</feature>
<feature type="domain" description="Ig-like" evidence="7">
    <location>
        <begin position="119"/>
        <end position="199"/>
    </location>
</feature>
<keyword evidence="4" id="KW-0325">Glycoprotein</keyword>
<dbReference type="PANTHER" id="PTHR12080:SF134">
    <property type="entry name" value="CD48 ANTIGEN"/>
    <property type="match status" value="1"/>
</dbReference>
<evidence type="ECO:0000256" key="1">
    <source>
        <dbReference type="ARBA" id="ARBA00004370"/>
    </source>
</evidence>
<evidence type="ECO:0000256" key="2">
    <source>
        <dbReference type="ARBA" id="ARBA00022729"/>
    </source>
</evidence>
<evidence type="ECO:0000256" key="4">
    <source>
        <dbReference type="ARBA" id="ARBA00023180"/>
    </source>
</evidence>
<evidence type="ECO:0000256" key="5">
    <source>
        <dbReference type="SAM" id="MobiDB-lite"/>
    </source>
</evidence>
<evidence type="ECO:0000256" key="3">
    <source>
        <dbReference type="ARBA" id="ARBA00023136"/>
    </source>
</evidence>
<dbReference type="InterPro" id="IPR013783">
    <property type="entry name" value="Ig-like_fold"/>
</dbReference>
<evidence type="ECO:0000256" key="6">
    <source>
        <dbReference type="SAM" id="Phobius"/>
    </source>
</evidence>
<dbReference type="EMBL" id="JANPWB010000002">
    <property type="protein sequence ID" value="KAJ1211755.1"/>
    <property type="molecule type" value="Genomic_DNA"/>
</dbReference>
<organism evidence="8 9">
    <name type="scientific">Pleurodeles waltl</name>
    <name type="common">Iberian ribbed newt</name>
    <dbReference type="NCBI Taxonomy" id="8319"/>
    <lineage>
        <taxon>Eukaryota</taxon>
        <taxon>Metazoa</taxon>
        <taxon>Chordata</taxon>
        <taxon>Craniata</taxon>
        <taxon>Vertebrata</taxon>
        <taxon>Euteleostomi</taxon>
        <taxon>Amphibia</taxon>
        <taxon>Batrachia</taxon>
        <taxon>Caudata</taxon>
        <taxon>Salamandroidea</taxon>
        <taxon>Salamandridae</taxon>
        <taxon>Pleurodelinae</taxon>
        <taxon>Pleurodeles</taxon>
    </lineage>
</organism>
<keyword evidence="9" id="KW-1185">Reference proteome</keyword>
<comment type="subcellular location">
    <subcellularLocation>
        <location evidence="1">Membrane</location>
    </subcellularLocation>
</comment>